<evidence type="ECO:0000313" key="3">
    <source>
        <dbReference type="Proteomes" id="UP000295578"/>
    </source>
</evidence>
<gene>
    <name evidence="2" type="ORF">E1293_40850</name>
</gene>
<protein>
    <submittedName>
        <fullName evidence="2">Uncharacterized protein</fullName>
    </submittedName>
</protein>
<proteinExistence type="predicted"/>
<feature type="compositionally biased region" description="Polar residues" evidence="1">
    <location>
        <begin position="67"/>
        <end position="81"/>
    </location>
</feature>
<accession>A0A4R4ZZX0</accession>
<evidence type="ECO:0000313" key="2">
    <source>
        <dbReference type="EMBL" id="TDD64983.1"/>
    </source>
</evidence>
<feature type="compositionally biased region" description="Polar residues" evidence="1">
    <location>
        <begin position="38"/>
        <end position="51"/>
    </location>
</feature>
<dbReference type="RefSeq" id="WP_132204500.1">
    <property type="nucleotide sequence ID" value="NZ_SMKY01000347.1"/>
</dbReference>
<dbReference type="AlphaFoldDB" id="A0A4R4ZZX0"/>
<feature type="region of interest" description="Disordered" evidence="1">
    <location>
        <begin position="25"/>
        <end position="82"/>
    </location>
</feature>
<organism evidence="2 3">
    <name type="scientific">Actinomadura darangshiensis</name>
    <dbReference type="NCBI Taxonomy" id="705336"/>
    <lineage>
        <taxon>Bacteria</taxon>
        <taxon>Bacillati</taxon>
        <taxon>Actinomycetota</taxon>
        <taxon>Actinomycetes</taxon>
        <taxon>Streptosporangiales</taxon>
        <taxon>Thermomonosporaceae</taxon>
        <taxon>Actinomadura</taxon>
    </lineage>
</organism>
<sequence length="133" mass="13892">MTKFTTAFMVGTTAFLVFSGCGGNDKEAGRTGAGEETIGQSPAQTSTSTFSGEVLPTLEVGKPLPVNLSNSGTDEASTASEEFTLKKIDRFKSYTEGSQTRHSDPTTASSFASCSISGTWARLRATPTPLHTG</sequence>
<name>A0A4R4ZZX0_9ACTN</name>
<evidence type="ECO:0000256" key="1">
    <source>
        <dbReference type="SAM" id="MobiDB-lite"/>
    </source>
</evidence>
<dbReference type="PROSITE" id="PS51257">
    <property type="entry name" value="PROKAR_LIPOPROTEIN"/>
    <property type="match status" value="1"/>
</dbReference>
<comment type="caution">
    <text evidence="2">The sequence shown here is derived from an EMBL/GenBank/DDBJ whole genome shotgun (WGS) entry which is preliminary data.</text>
</comment>
<dbReference type="Proteomes" id="UP000295578">
    <property type="component" value="Unassembled WGS sequence"/>
</dbReference>
<keyword evidence="3" id="KW-1185">Reference proteome</keyword>
<reference evidence="2 3" key="1">
    <citation type="submission" date="2019-03" db="EMBL/GenBank/DDBJ databases">
        <title>Draft genome sequences of novel Actinobacteria.</title>
        <authorList>
            <person name="Sahin N."/>
            <person name="Ay H."/>
            <person name="Saygin H."/>
        </authorList>
    </citation>
    <scope>NUCLEOTIDE SEQUENCE [LARGE SCALE GENOMIC DNA]</scope>
    <source>
        <strain evidence="2 3">DSM 45941</strain>
    </source>
</reference>
<dbReference type="EMBL" id="SMKY01000347">
    <property type="protein sequence ID" value="TDD64983.1"/>
    <property type="molecule type" value="Genomic_DNA"/>
</dbReference>